<evidence type="ECO:0000256" key="5">
    <source>
        <dbReference type="ARBA" id="ARBA00022496"/>
    </source>
</evidence>
<dbReference type="FunFam" id="2.40.170.20:FF:000005">
    <property type="entry name" value="TonB-dependent siderophore receptor"/>
    <property type="match status" value="1"/>
</dbReference>
<feature type="domain" description="TonB-dependent receptor plug" evidence="18">
    <location>
        <begin position="49"/>
        <end position="151"/>
    </location>
</feature>
<feature type="compositionally biased region" description="Low complexity" evidence="16">
    <location>
        <begin position="27"/>
        <end position="40"/>
    </location>
</feature>
<keyword evidence="13 14" id="KW-0998">Cell outer membrane</keyword>
<protein>
    <submittedName>
        <fullName evidence="19">Ferric hydroxamate uptake</fullName>
    </submittedName>
</protein>
<dbReference type="Gene3D" id="2.170.130.10">
    <property type="entry name" value="TonB-dependent receptor, plug domain"/>
    <property type="match status" value="1"/>
</dbReference>
<dbReference type="GO" id="GO:0015891">
    <property type="term" value="P:siderophore transport"/>
    <property type="evidence" value="ECO:0007669"/>
    <property type="project" value="InterPro"/>
</dbReference>
<dbReference type="Gene3D" id="2.40.170.20">
    <property type="entry name" value="TonB-dependent receptor, beta-barrel domain"/>
    <property type="match status" value="1"/>
</dbReference>
<evidence type="ECO:0000256" key="8">
    <source>
        <dbReference type="ARBA" id="ARBA00023004"/>
    </source>
</evidence>
<evidence type="ECO:0000256" key="9">
    <source>
        <dbReference type="ARBA" id="ARBA00023065"/>
    </source>
</evidence>
<dbReference type="InterPro" id="IPR036942">
    <property type="entry name" value="Beta-barrel_TonB_sf"/>
</dbReference>
<keyword evidence="12" id="KW-0675">Receptor</keyword>
<dbReference type="RefSeq" id="WP_157775686.1">
    <property type="nucleotide sequence ID" value="NZ_LT960614.1"/>
</dbReference>
<evidence type="ECO:0000313" key="19">
    <source>
        <dbReference type="EMBL" id="SON56667.1"/>
    </source>
</evidence>
<evidence type="ECO:0000256" key="2">
    <source>
        <dbReference type="ARBA" id="ARBA00009810"/>
    </source>
</evidence>
<dbReference type="PANTHER" id="PTHR32552:SF68">
    <property type="entry name" value="FERRICHROME OUTER MEMBRANE TRANSPORTER_PHAGE RECEPTOR"/>
    <property type="match status" value="1"/>
</dbReference>
<dbReference type="OrthoDB" id="9760333at2"/>
<feature type="region of interest" description="Disordered" evidence="16">
    <location>
        <begin position="19"/>
        <end position="40"/>
    </location>
</feature>
<evidence type="ECO:0000256" key="12">
    <source>
        <dbReference type="ARBA" id="ARBA00023170"/>
    </source>
</evidence>
<dbReference type="SUPFAM" id="SSF56935">
    <property type="entry name" value="Porins"/>
    <property type="match status" value="1"/>
</dbReference>
<evidence type="ECO:0000256" key="6">
    <source>
        <dbReference type="ARBA" id="ARBA00022692"/>
    </source>
</evidence>
<evidence type="ECO:0000256" key="15">
    <source>
        <dbReference type="RuleBase" id="RU003357"/>
    </source>
</evidence>
<evidence type="ECO:0000259" key="17">
    <source>
        <dbReference type="Pfam" id="PF00593"/>
    </source>
</evidence>
<keyword evidence="5" id="KW-0410">Iron transport</keyword>
<dbReference type="PANTHER" id="PTHR32552">
    <property type="entry name" value="FERRICHROME IRON RECEPTOR-RELATED"/>
    <property type="match status" value="1"/>
</dbReference>
<dbReference type="PROSITE" id="PS52016">
    <property type="entry name" value="TONB_DEPENDENT_REC_3"/>
    <property type="match status" value="1"/>
</dbReference>
<dbReference type="InterPro" id="IPR012910">
    <property type="entry name" value="Plug_dom"/>
</dbReference>
<evidence type="ECO:0000256" key="1">
    <source>
        <dbReference type="ARBA" id="ARBA00004571"/>
    </source>
</evidence>
<dbReference type="InterPro" id="IPR010105">
    <property type="entry name" value="TonB_sidphr_rcpt"/>
</dbReference>
<keyword evidence="9" id="KW-0406">Ion transport</keyword>
<dbReference type="KEGG" id="hdi:HDIA_3126"/>
<evidence type="ECO:0000259" key="18">
    <source>
        <dbReference type="Pfam" id="PF07715"/>
    </source>
</evidence>
<keyword evidence="10 15" id="KW-0798">TonB box</keyword>
<organism evidence="19 20">
    <name type="scientific">Hartmannibacter diazotrophicus</name>
    <dbReference type="NCBI Taxonomy" id="1482074"/>
    <lineage>
        <taxon>Bacteria</taxon>
        <taxon>Pseudomonadati</taxon>
        <taxon>Pseudomonadota</taxon>
        <taxon>Alphaproteobacteria</taxon>
        <taxon>Hyphomicrobiales</taxon>
        <taxon>Pleomorphomonadaceae</taxon>
        <taxon>Hartmannibacter</taxon>
    </lineage>
</organism>
<reference evidence="20" key="1">
    <citation type="submission" date="2017-09" db="EMBL/GenBank/DDBJ databases">
        <title>Genome sequence of Nannocystis excedens DSM 71.</title>
        <authorList>
            <person name="Blom J."/>
        </authorList>
    </citation>
    <scope>NUCLEOTIDE SEQUENCE [LARGE SCALE GENOMIC DNA]</scope>
    <source>
        <strain evidence="20">type strain: E19</strain>
    </source>
</reference>
<comment type="subcellular location">
    <subcellularLocation>
        <location evidence="1 14">Cell outer membrane</location>
        <topology evidence="1 14">Multi-pass membrane protein</topology>
    </subcellularLocation>
</comment>
<keyword evidence="8" id="KW-0408">Iron</keyword>
<dbReference type="InterPro" id="IPR037066">
    <property type="entry name" value="Plug_dom_sf"/>
</dbReference>
<evidence type="ECO:0000256" key="7">
    <source>
        <dbReference type="ARBA" id="ARBA00022729"/>
    </source>
</evidence>
<sequence>MASTALAQDSVTLETIVLSGGSGSESATGPGTGYTAKKTTTGSKTATDIKDIPQSVSIVTRQQMDDRQPAQLEDAIAYSSGVISSNWGVDDRFDQFMIRGFDIGTYGIYRDGLSQKSINFSGFKIEPYGLERVEVLKGPVGVLYGENDAGGMVNAITKRPTFDRFAEGFASYGSFNTYEAGFDVGGSLNAANEMAFRLTGLYRDGETEIDGSENDRAFIAPAFTWKPDENTSLTILANYQSDKLTPNSFLPKAGLDFDASYGALPKSFQYSQSDFNKFDADHGSIGYQFEHSFNENWAVRQNLRFAAESTDYKQLYFDGMADATTMNYTAFTVDETATIFNVDNQLEWKHDFGPVQNTLLAGLDYSRYTVDGKNGWATGYSISILDPNYDFDVSDPAIYLDRKQTIDRVGLYAQTQAKILDHWNLTAGLRQSWVRNENDDHLYAGDSSQNDNALTKMIGLGYDFDNGITPYVGYSESFTTNTGAAYSGALFDPSKAHQYEVGVKYRPDGFNGFFTAALFDITKTNVLTSDPDHIFYQVQTGEVNHRGLELEANFDLMAGLSATTSYTYIDAEITKSNDGDQGNRPSMVPEHSAALWLNYKVQSGLLEGLSAGAGVRYVGSSYGDSANTIKVSDYAVVDAALRYSYDGKYEASLNVTNLLDNEYDATCYSGSGCIAGEGRVFTGKLTVKF</sequence>
<comment type="similarity">
    <text evidence="2 14 15">Belongs to the TonB-dependent receptor family.</text>
</comment>
<evidence type="ECO:0000256" key="10">
    <source>
        <dbReference type="ARBA" id="ARBA00023077"/>
    </source>
</evidence>
<dbReference type="EMBL" id="LT960614">
    <property type="protein sequence ID" value="SON56667.1"/>
    <property type="molecule type" value="Genomic_DNA"/>
</dbReference>
<keyword evidence="6 14" id="KW-0812">Transmembrane</keyword>
<keyword evidence="7" id="KW-0732">Signal</keyword>
<dbReference type="Proteomes" id="UP000223606">
    <property type="component" value="Chromosome 1"/>
</dbReference>
<evidence type="ECO:0000256" key="13">
    <source>
        <dbReference type="ARBA" id="ARBA00023237"/>
    </source>
</evidence>
<keyword evidence="20" id="KW-1185">Reference proteome</keyword>
<dbReference type="NCBIfam" id="TIGR01783">
    <property type="entry name" value="TonB-siderophor"/>
    <property type="match status" value="1"/>
</dbReference>
<gene>
    <name evidence="19" type="primary">fhuA</name>
    <name evidence="19" type="ORF">HDIA_3126</name>
</gene>
<dbReference type="FunFam" id="2.170.130.10:FF:000001">
    <property type="entry name" value="Catecholate siderophore TonB-dependent receptor"/>
    <property type="match status" value="1"/>
</dbReference>
<dbReference type="GO" id="GO:0038023">
    <property type="term" value="F:signaling receptor activity"/>
    <property type="evidence" value="ECO:0007669"/>
    <property type="project" value="InterPro"/>
</dbReference>
<evidence type="ECO:0000256" key="11">
    <source>
        <dbReference type="ARBA" id="ARBA00023136"/>
    </source>
</evidence>
<evidence type="ECO:0000256" key="3">
    <source>
        <dbReference type="ARBA" id="ARBA00022448"/>
    </source>
</evidence>
<dbReference type="CDD" id="cd01347">
    <property type="entry name" value="ligand_gated_channel"/>
    <property type="match status" value="1"/>
</dbReference>
<dbReference type="GO" id="GO:0015344">
    <property type="term" value="F:siderophore uptake transmembrane transporter activity"/>
    <property type="evidence" value="ECO:0007669"/>
    <property type="project" value="TreeGrafter"/>
</dbReference>
<proteinExistence type="inferred from homology"/>
<dbReference type="Pfam" id="PF00593">
    <property type="entry name" value="TonB_dep_Rec_b-barrel"/>
    <property type="match status" value="1"/>
</dbReference>
<dbReference type="GO" id="GO:0009279">
    <property type="term" value="C:cell outer membrane"/>
    <property type="evidence" value="ECO:0007669"/>
    <property type="project" value="UniProtKB-SubCell"/>
</dbReference>
<dbReference type="InterPro" id="IPR039426">
    <property type="entry name" value="TonB-dep_rcpt-like"/>
</dbReference>
<evidence type="ECO:0000256" key="4">
    <source>
        <dbReference type="ARBA" id="ARBA00022452"/>
    </source>
</evidence>
<keyword evidence="11 14" id="KW-0472">Membrane</keyword>
<dbReference type="Pfam" id="PF07715">
    <property type="entry name" value="Plug"/>
    <property type="match status" value="1"/>
</dbReference>
<evidence type="ECO:0000313" key="20">
    <source>
        <dbReference type="Proteomes" id="UP000223606"/>
    </source>
</evidence>
<evidence type="ECO:0000256" key="14">
    <source>
        <dbReference type="PROSITE-ProRule" id="PRU01360"/>
    </source>
</evidence>
<name>A0A2C9D8N7_9HYPH</name>
<accession>A0A2C9D8N7</accession>
<dbReference type="InterPro" id="IPR000531">
    <property type="entry name" value="Beta-barrel_TonB"/>
</dbReference>
<dbReference type="AlphaFoldDB" id="A0A2C9D8N7"/>
<keyword evidence="4 14" id="KW-1134">Transmembrane beta strand</keyword>
<evidence type="ECO:0000256" key="16">
    <source>
        <dbReference type="SAM" id="MobiDB-lite"/>
    </source>
</evidence>
<feature type="domain" description="TonB-dependent receptor-like beta-barrel" evidence="17">
    <location>
        <begin position="238"/>
        <end position="658"/>
    </location>
</feature>
<keyword evidence="3 14" id="KW-0813">Transport</keyword>